<evidence type="ECO:0000256" key="5">
    <source>
        <dbReference type="ARBA" id="ARBA00022737"/>
    </source>
</evidence>
<dbReference type="EMBL" id="JAIZAY010000022">
    <property type="protein sequence ID" value="KAJ8020333.1"/>
    <property type="molecule type" value="Genomic_DNA"/>
</dbReference>
<dbReference type="Gene3D" id="3.80.10.10">
    <property type="entry name" value="Ribonuclease Inhibitor"/>
    <property type="match status" value="1"/>
</dbReference>
<comment type="subcellular location">
    <subcellularLocation>
        <location evidence="1">Cytoplasm</location>
    </subcellularLocation>
</comment>
<evidence type="ECO:0000256" key="4">
    <source>
        <dbReference type="ARBA" id="ARBA00022614"/>
    </source>
</evidence>
<keyword evidence="3" id="KW-0963">Cytoplasm</keyword>
<reference evidence="6" key="1">
    <citation type="submission" date="2021-10" db="EMBL/GenBank/DDBJ databases">
        <title>Tropical sea cucumber genome reveals ecological adaptation and Cuvierian tubules defense mechanism.</title>
        <authorList>
            <person name="Chen T."/>
        </authorList>
    </citation>
    <scope>NUCLEOTIDE SEQUENCE</scope>
    <source>
        <strain evidence="6">Nanhai2018</strain>
        <tissue evidence="6">Muscle</tissue>
    </source>
</reference>
<dbReference type="SUPFAM" id="SSF52058">
    <property type="entry name" value="L domain-like"/>
    <property type="match status" value="1"/>
</dbReference>
<evidence type="ECO:0000313" key="7">
    <source>
        <dbReference type="Proteomes" id="UP001152320"/>
    </source>
</evidence>
<name>A0A9Q0YCK5_HOLLE</name>
<evidence type="ECO:0000256" key="2">
    <source>
        <dbReference type="ARBA" id="ARBA00014223"/>
    </source>
</evidence>
<dbReference type="Pfam" id="PF14580">
    <property type="entry name" value="LRR_9"/>
    <property type="match status" value="1"/>
</dbReference>
<dbReference type="PANTHER" id="PTHR46545:SF1">
    <property type="entry name" value="LEUCINE-RICH REPEAT-CONTAINING PROTEIN 51"/>
    <property type="match status" value="1"/>
</dbReference>
<accession>A0A9Q0YCK5</accession>
<dbReference type="PROSITE" id="PS51450">
    <property type="entry name" value="LRR"/>
    <property type="match status" value="1"/>
</dbReference>
<proteinExistence type="predicted"/>
<gene>
    <name evidence="6" type="ORF">HOLleu_39901</name>
</gene>
<evidence type="ECO:0000313" key="6">
    <source>
        <dbReference type="EMBL" id="KAJ8020333.1"/>
    </source>
</evidence>
<protein>
    <recommendedName>
        <fullName evidence="2">Leucine-rich repeat-containing protein 51</fullName>
    </recommendedName>
</protein>
<dbReference type="GO" id="GO:0005737">
    <property type="term" value="C:cytoplasm"/>
    <property type="evidence" value="ECO:0007669"/>
    <property type="project" value="UniProtKB-SubCell"/>
</dbReference>
<organism evidence="6 7">
    <name type="scientific">Holothuria leucospilota</name>
    <name type="common">Black long sea cucumber</name>
    <name type="synonym">Mertensiothuria leucospilota</name>
    <dbReference type="NCBI Taxonomy" id="206669"/>
    <lineage>
        <taxon>Eukaryota</taxon>
        <taxon>Metazoa</taxon>
        <taxon>Echinodermata</taxon>
        <taxon>Eleutherozoa</taxon>
        <taxon>Echinozoa</taxon>
        <taxon>Holothuroidea</taxon>
        <taxon>Aspidochirotacea</taxon>
        <taxon>Aspidochirotida</taxon>
        <taxon>Holothuriidae</taxon>
        <taxon>Holothuria</taxon>
    </lineage>
</organism>
<sequence length="229" mass="26764">MTSFYHQLPRFPEDDAIKDGRRQRTKRVAVNFDSTFPYPAPPIDLSFRNLSSFEGKFPDLEEKPRHHPTKILCKTHKGKYESTALKFSNNLFENWIGFEQFVGKILHNPSALYWLDLSFNFLYTIDREILKFSQLKILYLHGNAIHSISEVDKLSNLDYLQSLTLHGNAVEEEKGYRLYVLKKLPKLRALDFSRVTRSETVSADLFSVSLMAANNRRRKEKRKTRSADM</sequence>
<keyword evidence="4" id="KW-0433">Leucine-rich repeat</keyword>
<dbReference type="Proteomes" id="UP001152320">
    <property type="component" value="Chromosome 22"/>
</dbReference>
<evidence type="ECO:0000256" key="1">
    <source>
        <dbReference type="ARBA" id="ARBA00004496"/>
    </source>
</evidence>
<comment type="caution">
    <text evidence="6">The sequence shown here is derived from an EMBL/GenBank/DDBJ whole genome shotgun (WGS) entry which is preliminary data.</text>
</comment>
<dbReference type="OrthoDB" id="676979at2759"/>
<keyword evidence="7" id="KW-1185">Reference proteome</keyword>
<dbReference type="PANTHER" id="PTHR46545">
    <property type="entry name" value="LEUCINE-RICH REPEAT-CONTAINING PROTEIN 51"/>
    <property type="match status" value="1"/>
</dbReference>
<keyword evidence="5" id="KW-0677">Repeat</keyword>
<dbReference type="InterPro" id="IPR032675">
    <property type="entry name" value="LRR_dom_sf"/>
</dbReference>
<evidence type="ECO:0000256" key="3">
    <source>
        <dbReference type="ARBA" id="ARBA00022490"/>
    </source>
</evidence>
<dbReference type="InterPro" id="IPR001611">
    <property type="entry name" value="Leu-rich_rpt"/>
</dbReference>
<dbReference type="AlphaFoldDB" id="A0A9Q0YCK5"/>